<keyword evidence="3" id="KW-0285">Flavoprotein</keyword>
<protein>
    <recommendedName>
        <fullName evidence="5">Glucose-methanol-choline oxidoreductase N-terminal domain-containing protein</fullName>
    </recommendedName>
</protein>
<dbReference type="InterPro" id="IPR000172">
    <property type="entry name" value="GMC_OxRdtase_N"/>
</dbReference>
<accession>A0A820KJ84</accession>
<feature type="non-terminal residue" evidence="6">
    <location>
        <position position="1"/>
    </location>
</feature>
<dbReference type="Proteomes" id="UP000663836">
    <property type="component" value="Unassembled WGS sequence"/>
</dbReference>
<dbReference type="InterPro" id="IPR012132">
    <property type="entry name" value="GMC_OxRdtase"/>
</dbReference>
<dbReference type="GO" id="GO:0016614">
    <property type="term" value="F:oxidoreductase activity, acting on CH-OH group of donors"/>
    <property type="evidence" value="ECO:0007669"/>
    <property type="project" value="InterPro"/>
</dbReference>
<comment type="similarity">
    <text evidence="2">Belongs to the GMC oxidoreductase family.</text>
</comment>
<comment type="caution">
    <text evidence="6">The sequence shown here is derived from an EMBL/GenBank/DDBJ whole genome shotgun (WGS) entry which is preliminary data.</text>
</comment>
<evidence type="ECO:0000313" key="7">
    <source>
        <dbReference type="Proteomes" id="UP000663836"/>
    </source>
</evidence>
<comment type="cofactor">
    <cofactor evidence="1">
        <name>FAD</name>
        <dbReference type="ChEBI" id="CHEBI:57692"/>
    </cofactor>
</comment>
<evidence type="ECO:0000256" key="4">
    <source>
        <dbReference type="ARBA" id="ARBA00022827"/>
    </source>
</evidence>
<reference evidence="6" key="1">
    <citation type="submission" date="2021-02" db="EMBL/GenBank/DDBJ databases">
        <authorList>
            <person name="Nowell W R."/>
        </authorList>
    </citation>
    <scope>NUCLEOTIDE SEQUENCE</scope>
</reference>
<dbReference type="GO" id="GO:0050660">
    <property type="term" value="F:flavin adenine dinucleotide binding"/>
    <property type="evidence" value="ECO:0007669"/>
    <property type="project" value="InterPro"/>
</dbReference>
<dbReference type="AlphaFoldDB" id="A0A820KJ84"/>
<evidence type="ECO:0000256" key="3">
    <source>
        <dbReference type="ARBA" id="ARBA00022630"/>
    </source>
</evidence>
<dbReference type="EMBL" id="CAJOBD010047729">
    <property type="protein sequence ID" value="CAF4341336.1"/>
    <property type="molecule type" value="Genomic_DNA"/>
</dbReference>
<proteinExistence type="inferred from homology"/>
<feature type="non-terminal residue" evidence="6">
    <location>
        <position position="129"/>
    </location>
</feature>
<dbReference type="InterPro" id="IPR036188">
    <property type="entry name" value="FAD/NAD-bd_sf"/>
</dbReference>
<sequence length="129" mass="14018">VIVKRTSSLDKEEFIKGKEVILSAGTVGSAQILLLSGIGPREELQKHQIPVIVDLPGVGKNLQDHIMTILVYQSKIPTLSTRDLTPENLQKWATQGKGPLTSTGSESLGCSHCYRELSVLLDKTQAPDI</sequence>
<dbReference type="Pfam" id="PF00732">
    <property type="entry name" value="GMC_oxred_N"/>
    <property type="match status" value="1"/>
</dbReference>
<dbReference type="SUPFAM" id="SSF51905">
    <property type="entry name" value="FAD/NAD(P)-binding domain"/>
    <property type="match status" value="1"/>
</dbReference>
<dbReference type="PANTHER" id="PTHR11552:SF147">
    <property type="entry name" value="CHOLINE DEHYDROGENASE, MITOCHONDRIAL"/>
    <property type="match status" value="1"/>
</dbReference>
<organism evidence="6 7">
    <name type="scientific">Rotaria sordida</name>
    <dbReference type="NCBI Taxonomy" id="392033"/>
    <lineage>
        <taxon>Eukaryota</taxon>
        <taxon>Metazoa</taxon>
        <taxon>Spiralia</taxon>
        <taxon>Gnathifera</taxon>
        <taxon>Rotifera</taxon>
        <taxon>Eurotatoria</taxon>
        <taxon>Bdelloidea</taxon>
        <taxon>Philodinida</taxon>
        <taxon>Philodinidae</taxon>
        <taxon>Rotaria</taxon>
    </lineage>
</organism>
<dbReference type="Gene3D" id="3.50.50.60">
    <property type="entry name" value="FAD/NAD(P)-binding domain"/>
    <property type="match status" value="1"/>
</dbReference>
<dbReference type="PANTHER" id="PTHR11552">
    <property type="entry name" value="GLUCOSE-METHANOL-CHOLINE GMC OXIDOREDUCTASE"/>
    <property type="match status" value="1"/>
</dbReference>
<evidence type="ECO:0000259" key="5">
    <source>
        <dbReference type="Pfam" id="PF00732"/>
    </source>
</evidence>
<evidence type="ECO:0000256" key="2">
    <source>
        <dbReference type="ARBA" id="ARBA00010790"/>
    </source>
</evidence>
<gene>
    <name evidence="6" type="ORF">JBS370_LOCUS41634</name>
</gene>
<name>A0A820KJ84_9BILA</name>
<evidence type="ECO:0000256" key="1">
    <source>
        <dbReference type="ARBA" id="ARBA00001974"/>
    </source>
</evidence>
<feature type="domain" description="Glucose-methanol-choline oxidoreductase N-terminal" evidence="5">
    <location>
        <begin position="4"/>
        <end position="66"/>
    </location>
</feature>
<evidence type="ECO:0000313" key="6">
    <source>
        <dbReference type="EMBL" id="CAF4341336.1"/>
    </source>
</evidence>
<keyword evidence="4" id="KW-0274">FAD</keyword>